<feature type="domain" description="RRM" evidence="3">
    <location>
        <begin position="36"/>
        <end position="113"/>
    </location>
</feature>
<dbReference type="AlphaFoldDB" id="A0A9K3I6T4"/>
<reference evidence="4" key="2">
    <citation type="submission" date="2020-06" db="EMBL/GenBank/DDBJ databases">
        <title>Helianthus annuus Genome sequencing and assembly Release 2.</title>
        <authorList>
            <person name="Gouzy J."/>
            <person name="Langlade N."/>
            <person name="Munos S."/>
        </authorList>
    </citation>
    <scope>NUCLEOTIDE SEQUENCE</scope>
    <source>
        <tissue evidence="4">Leaves</tissue>
    </source>
</reference>
<dbReference type="InterPro" id="IPR000504">
    <property type="entry name" value="RRM_dom"/>
</dbReference>
<dbReference type="InterPro" id="IPR012677">
    <property type="entry name" value="Nucleotide-bd_a/b_plait_sf"/>
</dbReference>
<evidence type="ECO:0000259" key="3">
    <source>
        <dbReference type="PROSITE" id="PS50102"/>
    </source>
</evidence>
<feature type="region of interest" description="Disordered" evidence="2">
    <location>
        <begin position="476"/>
        <end position="505"/>
    </location>
</feature>
<feature type="region of interest" description="Disordered" evidence="2">
    <location>
        <begin position="389"/>
        <end position="423"/>
    </location>
</feature>
<gene>
    <name evidence="4" type="ORF">HanXRQr2_Chr09g0389241</name>
</gene>
<evidence type="ECO:0000313" key="5">
    <source>
        <dbReference type="Proteomes" id="UP000215914"/>
    </source>
</evidence>
<organism evidence="4 5">
    <name type="scientific">Helianthus annuus</name>
    <name type="common">Common sunflower</name>
    <dbReference type="NCBI Taxonomy" id="4232"/>
    <lineage>
        <taxon>Eukaryota</taxon>
        <taxon>Viridiplantae</taxon>
        <taxon>Streptophyta</taxon>
        <taxon>Embryophyta</taxon>
        <taxon>Tracheophyta</taxon>
        <taxon>Spermatophyta</taxon>
        <taxon>Magnoliopsida</taxon>
        <taxon>eudicotyledons</taxon>
        <taxon>Gunneridae</taxon>
        <taxon>Pentapetalae</taxon>
        <taxon>asterids</taxon>
        <taxon>campanulids</taxon>
        <taxon>Asterales</taxon>
        <taxon>Asteraceae</taxon>
        <taxon>Asteroideae</taxon>
        <taxon>Heliantheae alliance</taxon>
        <taxon>Heliantheae</taxon>
        <taxon>Helianthus</taxon>
    </lineage>
</organism>
<protein>
    <submittedName>
        <fullName evidence="4">RNA recognition motif domain, nucleotide-binding alpha-beta plait domain superfamily</fullName>
    </submittedName>
</protein>
<evidence type="ECO:0000256" key="1">
    <source>
        <dbReference type="PROSITE-ProRule" id="PRU00176"/>
    </source>
</evidence>
<dbReference type="SUPFAM" id="SSF54928">
    <property type="entry name" value="RNA-binding domain, RBD"/>
    <property type="match status" value="1"/>
</dbReference>
<dbReference type="PROSITE" id="PS50102">
    <property type="entry name" value="RRM"/>
    <property type="match status" value="1"/>
</dbReference>
<keyword evidence="1" id="KW-0694">RNA-binding</keyword>
<feature type="compositionally biased region" description="Low complexity" evidence="2">
    <location>
        <begin position="481"/>
        <end position="490"/>
    </location>
</feature>
<sequence length="505" mass="56479">MAHEAPWVEEVDGNEAPWSEVNYQKNRKSKGNGVEMTFLVQNLPEQTSKMHLWRAFQPFGFVSDAYVARKKDKRGNNFGFVRYKGVGNVGETLAKMNTVKIFEAKVTVILAKYDKNHKEFIYTSKTIGEKVWRPKDLGQRDQHCSGMAVPGGAGVKEGQSYASLFQKEEQIINLGSKTLSVDCKGSKYPLHCMRRSIHGVVKDLPTLNRLHHIFAENGVVNYGLSYIGGLSILITLGNPELVDEVMNKHSYLLSNTFTRFHVWNGEDLPLDRVATLRISGVPVLLRDSSLFDRIGSLFGRVIQASDFSWNDSNNSDSSVQVLVPPGKRIEESVVMQWKNRRFVVWVSEATEVWDPELDDENRSVSSDGEACNILDENTGMDDVEEGEFRPAPNEVNDRNPMRDGVPPVVEGDQSPGNCQMDDMQHLHGNVEEPVHSPRANEGSDVGLENHYNKCSEGMETLDIPNEKSTRGDVLLEELNSESRNLGNNLRENSSPLQVGNKEGGS</sequence>
<dbReference type="Gene3D" id="3.30.70.330">
    <property type="match status" value="1"/>
</dbReference>
<dbReference type="GO" id="GO:0003723">
    <property type="term" value="F:RNA binding"/>
    <property type="evidence" value="ECO:0007669"/>
    <property type="project" value="UniProtKB-UniRule"/>
</dbReference>
<reference evidence="4" key="1">
    <citation type="journal article" date="2017" name="Nature">
        <title>The sunflower genome provides insights into oil metabolism, flowering and Asterid evolution.</title>
        <authorList>
            <person name="Badouin H."/>
            <person name="Gouzy J."/>
            <person name="Grassa C.J."/>
            <person name="Murat F."/>
            <person name="Staton S.E."/>
            <person name="Cottret L."/>
            <person name="Lelandais-Briere C."/>
            <person name="Owens G.L."/>
            <person name="Carrere S."/>
            <person name="Mayjonade B."/>
            <person name="Legrand L."/>
            <person name="Gill N."/>
            <person name="Kane N.C."/>
            <person name="Bowers J.E."/>
            <person name="Hubner S."/>
            <person name="Bellec A."/>
            <person name="Berard A."/>
            <person name="Berges H."/>
            <person name="Blanchet N."/>
            <person name="Boniface M.C."/>
            <person name="Brunel D."/>
            <person name="Catrice O."/>
            <person name="Chaidir N."/>
            <person name="Claudel C."/>
            <person name="Donnadieu C."/>
            <person name="Faraut T."/>
            <person name="Fievet G."/>
            <person name="Helmstetter N."/>
            <person name="King M."/>
            <person name="Knapp S.J."/>
            <person name="Lai Z."/>
            <person name="Le Paslier M.C."/>
            <person name="Lippi Y."/>
            <person name="Lorenzon L."/>
            <person name="Mandel J.R."/>
            <person name="Marage G."/>
            <person name="Marchand G."/>
            <person name="Marquand E."/>
            <person name="Bret-Mestries E."/>
            <person name="Morien E."/>
            <person name="Nambeesan S."/>
            <person name="Nguyen T."/>
            <person name="Pegot-Espagnet P."/>
            <person name="Pouilly N."/>
            <person name="Raftis F."/>
            <person name="Sallet E."/>
            <person name="Schiex T."/>
            <person name="Thomas J."/>
            <person name="Vandecasteele C."/>
            <person name="Vares D."/>
            <person name="Vear F."/>
            <person name="Vautrin S."/>
            <person name="Crespi M."/>
            <person name="Mangin B."/>
            <person name="Burke J.M."/>
            <person name="Salse J."/>
            <person name="Munos S."/>
            <person name="Vincourt P."/>
            <person name="Rieseberg L.H."/>
            <person name="Langlade N.B."/>
        </authorList>
    </citation>
    <scope>NUCLEOTIDE SEQUENCE</scope>
    <source>
        <tissue evidence="4">Leaves</tissue>
    </source>
</reference>
<keyword evidence="5" id="KW-1185">Reference proteome</keyword>
<dbReference type="EMBL" id="MNCJ02000324">
    <property type="protein sequence ID" value="KAF5790960.1"/>
    <property type="molecule type" value="Genomic_DNA"/>
</dbReference>
<dbReference type="Proteomes" id="UP000215914">
    <property type="component" value="Unassembled WGS sequence"/>
</dbReference>
<accession>A0A9K3I6T4</accession>
<dbReference type="InterPro" id="IPR035979">
    <property type="entry name" value="RBD_domain_sf"/>
</dbReference>
<dbReference type="SMART" id="SM00360">
    <property type="entry name" value="RRM"/>
    <property type="match status" value="1"/>
</dbReference>
<evidence type="ECO:0000256" key="2">
    <source>
        <dbReference type="SAM" id="MobiDB-lite"/>
    </source>
</evidence>
<name>A0A9K3I6T4_HELAN</name>
<evidence type="ECO:0000313" key="4">
    <source>
        <dbReference type="EMBL" id="KAF5790960.1"/>
    </source>
</evidence>
<proteinExistence type="predicted"/>
<dbReference type="Gramene" id="mRNA:HanXRQr2_Chr09g0389241">
    <property type="protein sequence ID" value="CDS:HanXRQr2_Chr09g0389241.1"/>
    <property type="gene ID" value="HanXRQr2_Chr09g0389241"/>
</dbReference>
<comment type="caution">
    <text evidence="4">The sequence shown here is derived from an EMBL/GenBank/DDBJ whole genome shotgun (WGS) entry which is preliminary data.</text>
</comment>
<dbReference type="Pfam" id="PF00076">
    <property type="entry name" value="RRM_1"/>
    <property type="match status" value="1"/>
</dbReference>